<evidence type="ECO:0000313" key="9">
    <source>
        <dbReference type="Proteomes" id="UP000292307"/>
    </source>
</evidence>
<keyword evidence="9" id="KW-1185">Reference proteome</keyword>
<dbReference type="InterPro" id="IPR051326">
    <property type="entry name" value="Kynurenine-oxoglutarate_AT"/>
</dbReference>
<protein>
    <submittedName>
        <fullName evidence="7 8">Aminotransferase</fullName>
    </submittedName>
</protein>
<dbReference type="InterPro" id="IPR015421">
    <property type="entry name" value="PyrdxlP-dep_Trfase_major"/>
</dbReference>
<evidence type="ECO:0000256" key="3">
    <source>
        <dbReference type="ARBA" id="ARBA00022576"/>
    </source>
</evidence>
<dbReference type="Gene3D" id="3.90.1150.10">
    <property type="entry name" value="Aspartate Aminotransferase, domain 1"/>
    <property type="match status" value="1"/>
</dbReference>
<dbReference type="InterPro" id="IPR015424">
    <property type="entry name" value="PyrdxlP-dep_Trfase"/>
</dbReference>
<dbReference type="InterPro" id="IPR015422">
    <property type="entry name" value="PyrdxlP-dep_Trfase_small"/>
</dbReference>
<gene>
    <name evidence="8" type="ORF">EYF70_14345</name>
    <name evidence="7" type="ORF">GCM10007387_20920</name>
</gene>
<evidence type="ECO:0000313" key="7">
    <source>
        <dbReference type="EMBL" id="GGY38716.1"/>
    </source>
</evidence>
<dbReference type="GO" id="GO:0030170">
    <property type="term" value="F:pyridoxal phosphate binding"/>
    <property type="evidence" value="ECO:0007669"/>
    <property type="project" value="InterPro"/>
</dbReference>
<comment type="cofactor">
    <cofactor evidence="1">
        <name>pyridoxal 5'-phosphate</name>
        <dbReference type="ChEBI" id="CHEBI:597326"/>
    </cofactor>
</comment>
<dbReference type="Proteomes" id="UP000292307">
    <property type="component" value="Chromosome"/>
</dbReference>
<dbReference type="CDD" id="cd00609">
    <property type="entry name" value="AAT_like"/>
    <property type="match status" value="1"/>
</dbReference>
<keyword evidence="3 7" id="KW-0032">Aminotransferase</keyword>
<dbReference type="GO" id="GO:0005737">
    <property type="term" value="C:cytoplasm"/>
    <property type="evidence" value="ECO:0007669"/>
    <property type="project" value="TreeGrafter"/>
</dbReference>
<dbReference type="Proteomes" id="UP000628442">
    <property type="component" value="Unassembled WGS sequence"/>
</dbReference>
<reference evidence="7" key="3">
    <citation type="submission" date="2022-12" db="EMBL/GenBank/DDBJ databases">
        <authorList>
            <person name="Sun Q."/>
            <person name="Kim S."/>
        </authorList>
    </citation>
    <scope>NUCLEOTIDE SEQUENCE</scope>
    <source>
        <strain evidence="7">KCTC 12343</strain>
    </source>
</reference>
<dbReference type="EMBL" id="CP036401">
    <property type="protein sequence ID" value="QBI01903.1"/>
    <property type="molecule type" value="Genomic_DNA"/>
</dbReference>
<accession>A0A411WYY3</accession>
<evidence type="ECO:0000256" key="1">
    <source>
        <dbReference type="ARBA" id="ARBA00001933"/>
    </source>
</evidence>
<dbReference type="PANTHER" id="PTHR43807:SF20">
    <property type="entry name" value="FI04487P"/>
    <property type="match status" value="1"/>
</dbReference>
<dbReference type="InterPro" id="IPR004839">
    <property type="entry name" value="Aminotransferase_I/II_large"/>
</dbReference>
<evidence type="ECO:0000256" key="4">
    <source>
        <dbReference type="ARBA" id="ARBA00022679"/>
    </source>
</evidence>
<proteinExistence type="inferred from homology"/>
<reference evidence="7" key="1">
    <citation type="journal article" date="2014" name="Int. J. Syst. Evol. Microbiol.">
        <title>Complete genome sequence of Corynebacterium casei LMG S-19264T (=DSM 44701T), isolated from a smear-ripened cheese.</title>
        <authorList>
            <consortium name="US DOE Joint Genome Institute (JGI-PGF)"/>
            <person name="Walter F."/>
            <person name="Albersmeier A."/>
            <person name="Kalinowski J."/>
            <person name="Ruckert C."/>
        </authorList>
    </citation>
    <scope>NUCLEOTIDE SEQUENCE</scope>
    <source>
        <strain evidence="7">KCTC 12343</strain>
    </source>
</reference>
<evidence type="ECO:0000256" key="5">
    <source>
        <dbReference type="ARBA" id="ARBA00022898"/>
    </source>
</evidence>
<reference evidence="8 9" key="2">
    <citation type="submission" date="2019-02" db="EMBL/GenBank/DDBJ databases">
        <title>Draft Genome Sequences of Six Type Strains of the Genus Massilia.</title>
        <authorList>
            <person name="Miess H."/>
            <person name="Frediansyhah A."/>
            <person name="Gross H."/>
        </authorList>
    </citation>
    <scope>NUCLEOTIDE SEQUENCE [LARGE SCALE GENOMIC DNA]</scope>
    <source>
        <strain evidence="8 9">DSM 17472</strain>
    </source>
</reference>
<dbReference type="PANTHER" id="PTHR43807">
    <property type="entry name" value="FI04487P"/>
    <property type="match status" value="1"/>
</dbReference>
<dbReference type="SUPFAM" id="SSF53383">
    <property type="entry name" value="PLP-dependent transferases"/>
    <property type="match status" value="1"/>
</dbReference>
<dbReference type="Pfam" id="PF00155">
    <property type="entry name" value="Aminotran_1_2"/>
    <property type="match status" value="1"/>
</dbReference>
<dbReference type="AlphaFoldDB" id="A0A411WYY3"/>
<dbReference type="GO" id="GO:0016212">
    <property type="term" value="F:kynurenine-oxoglutarate transaminase activity"/>
    <property type="evidence" value="ECO:0007669"/>
    <property type="project" value="TreeGrafter"/>
</dbReference>
<dbReference type="FunFam" id="3.40.640.10:FF:000033">
    <property type="entry name" value="Aspartate aminotransferase"/>
    <property type="match status" value="1"/>
</dbReference>
<keyword evidence="5" id="KW-0663">Pyridoxal phosphate</keyword>
<evidence type="ECO:0000256" key="2">
    <source>
        <dbReference type="ARBA" id="ARBA00007441"/>
    </source>
</evidence>
<evidence type="ECO:0000313" key="8">
    <source>
        <dbReference type="EMBL" id="QBI01903.1"/>
    </source>
</evidence>
<evidence type="ECO:0000259" key="6">
    <source>
        <dbReference type="Pfam" id="PF00155"/>
    </source>
</evidence>
<sequence>MSTPSPPAVAPAVHSHAADAFDPADAVTPPLATRLPAVGTTIFTRMSALAAQHDAVNLGQGFPDFACDPRLVDLVAGAMRAGHNQYPPMTGTPALRQAIAAKIGALYGHVYDADAEITVTAGATQALTTAILCAVHPGDEVIVIEPAYDSYMPAIELAGGVVVPVQMALDERGYHVPWERIQAAVSTRTRLIVVNTPHNPTGTVLRDADLEALAGIVRGTDILVLADEVYEHMVYDGERHASMSRHPVLAARSFVVSSFGKTFHTTGWKIGYVAAPAPLMAEFRKVHQYNVFSVNAPMQHGIAGYLADPAPYRELPAFYQNKRDLFRAGLAGSRFELLPADGTYFQCVRYGAISAMPEAAFAEWLTAEVGVAAIPVSAFYRQARESGIVRFCFAKRDETLALALQRLARI</sequence>
<dbReference type="NCBIfam" id="NF006569">
    <property type="entry name" value="PRK09082.1"/>
    <property type="match status" value="1"/>
</dbReference>
<dbReference type="Gene3D" id="3.40.640.10">
    <property type="entry name" value="Type I PLP-dependent aspartate aminotransferase-like (Major domain)"/>
    <property type="match status" value="1"/>
</dbReference>
<keyword evidence="4" id="KW-0808">Transferase</keyword>
<dbReference type="OrthoDB" id="9763453at2"/>
<name>A0A411WYY3_9BURK</name>
<dbReference type="RefSeq" id="WP_131146021.1">
    <property type="nucleotide sequence ID" value="NZ_BMWV01000004.1"/>
</dbReference>
<evidence type="ECO:0000313" key="10">
    <source>
        <dbReference type="Proteomes" id="UP000628442"/>
    </source>
</evidence>
<organism evidence="7 10">
    <name type="scientific">Pseudoduganella albidiflava</name>
    <dbReference type="NCBI Taxonomy" id="321983"/>
    <lineage>
        <taxon>Bacteria</taxon>
        <taxon>Pseudomonadati</taxon>
        <taxon>Pseudomonadota</taxon>
        <taxon>Betaproteobacteria</taxon>
        <taxon>Burkholderiales</taxon>
        <taxon>Oxalobacteraceae</taxon>
        <taxon>Telluria group</taxon>
        <taxon>Pseudoduganella</taxon>
    </lineage>
</organism>
<feature type="domain" description="Aminotransferase class I/classII large" evidence="6">
    <location>
        <begin position="54"/>
        <end position="407"/>
    </location>
</feature>
<comment type="similarity">
    <text evidence="2">Belongs to the class-I pyridoxal-phosphate-dependent aminotransferase family.</text>
</comment>
<dbReference type="NCBIfam" id="NF009079">
    <property type="entry name" value="PRK12414.1"/>
    <property type="match status" value="1"/>
</dbReference>
<dbReference type="EMBL" id="BMWV01000004">
    <property type="protein sequence ID" value="GGY38716.1"/>
    <property type="molecule type" value="Genomic_DNA"/>
</dbReference>